<evidence type="ECO:0000259" key="3">
    <source>
        <dbReference type="Pfam" id="PF00890"/>
    </source>
</evidence>
<dbReference type="InterPro" id="IPR011280">
    <property type="entry name" value="Succ_DH/Fum_Rdt_flav_su"/>
</dbReference>
<dbReference type="PRINTS" id="PR00368">
    <property type="entry name" value="FADPNR"/>
</dbReference>
<dbReference type="Gene3D" id="3.50.50.60">
    <property type="entry name" value="FAD/NAD(P)-binding domain"/>
    <property type="match status" value="1"/>
</dbReference>
<dbReference type="InterPro" id="IPR003953">
    <property type="entry name" value="FAD-dep_OxRdtase_2_FAD-bd"/>
</dbReference>
<name>A0ABV6U211_9ACTN</name>
<dbReference type="Gene3D" id="3.90.700.10">
    <property type="entry name" value="Succinate dehydrogenase/fumarate reductase flavoprotein, catalytic domain"/>
    <property type="match status" value="1"/>
</dbReference>
<keyword evidence="2" id="KW-0560">Oxidoreductase</keyword>
<dbReference type="PANTHER" id="PTHR11632">
    <property type="entry name" value="SUCCINATE DEHYDROGENASE 2 FLAVOPROTEIN SUBUNIT"/>
    <property type="match status" value="1"/>
</dbReference>
<dbReference type="NCBIfam" id="TIGR01811">
    <property type="entry name" value="sdhA_Bsu"/>
    <property type="match status" value="1"/>
</dbReference>
<gene>
    <name evidence="5" type="ORF">ACFHYQ_07125</name>
</gene>
<dbReference type="SUPFAM" id="SSF46977">
    <property type="entry name" value="Succinate dehydrogenase/fumarate reductase flavoprotein C-terminal domain"/>
    <property type="match status" value="1"/>
</dbReference>
<feature type="domain" description="FAD-dependent oxidoreductase 2 FAD-binding" evidence="3">
    <location>
        <begin position="51"/>
        <end position="456"/>
    </location>
</feature>
<dbReference type="InterPro" id="IPR015939">
    <property type="entry name" value="Fum_Rdtase/Succ_DH_flav-like_C"/>
</dbReference>
<protein>
    <submittedName>
        <fullName evidence="5">Fumarate reductase/succinate dehydrogenase flavoprotein subunit</fullName>
    </submittedName>
</protein>
<dbReference type="NCBIfam" id="NF005749">
    <property type="entry name" value="PRK07573.1"/>
    <property type="match status" value="1"/>
</dbReference>
<dbReference type="SUPFAM" id="SSF51905">
    <property type="entry name" value="FAD/NAD(P)-binding domain"/>
    <property type="match status" value="1"/>
</dbReference>
<dbReference type="InterPro" id="IPR030664">
    <property type="entry name" value="SdhA/FrdA/AprA"/>
</dbReference>
<reference evidence="5 6" key="1">
    <citation type="submission" date="2024-09" db="EMBL/GenBank/DDBJ databases">
        <authorList>
            <person name="Sun Q."/>
            <person name="Mori K."/>
        </authorList>
    </citation>
    <scope>NUCLEOTIDE SEQUENCE [LARGE SCALE GENOMIC DNA]</scope>
    <source>
        <strain evidence="5 6">TBRC 1851</strain>
    </source>
</reference>
<sequence length="649" mass="71834">MSGILKRVGEWRVGAPIADTRAPEGPIEERWDTRKFQAKLVNPANKRKLTVIVVGTGLAGGSAAATLGELGYNVKSFCYQDSPRRAHSIAAQGGINAAKNYRGDGDSVYRLFYDTVKGGDFRSRESNVYRLAQVSVNIIDQAVAQGVPFAREYGGLLDNRSFGGAQVSRTFYARGQTGQQLLLGAYQALERQVAAGTVEMHTRHEMLELIVSDGRARGIVVRDMVTGEIETHLADAVVLASGGYGNVFYLSTNAKGCNTTAIWRAHRRGAYFANPCYTQIHPTCIPVSGDYQSKLTLMSESLRNDGRVWVPLRKGDGRPPAQIPEDERDYYLERIYPAFGNLVPRDIASRAAKNVCDEGRGVGPGGLGVYLDFADAIARLGREAVEKKYGNLFEMYERITGENPYEAPMRIYPAVHYTMGGLWVDYDLQSSIPGLFVVGEANFSDHGANRLGASALMQGLADGYFVLPTTVGDYLAGAGKFGQVEQETVDEAVDRVKEKISRLLAVNGTRTADSFHRELGRIMWDYCGMERTEESLRKALERIPELREEFWNNVKVPGDPEGLNQALERAGRVADFFELAELMCVDALHRSESCGGHFRAESQDADGEALRDDDEFAYVAAWEWTPDGPVLHKEELDYEYVKMTQRSYK</sequence>
<dbReference type="Gene3D" id="1.20.58.100">
    <property type="entry name" value="Fumarate reductase/succinate dehydrogenase flavoprotein-like, C-terminal domain"/>
    <property type="match status" value="1"/>
</dbReference>
<keyword evidence="6" id="KW-1185">Reference proteome</keyword>
<comment type="caution">
    <text evidence="5">The sequence shown here is derived from an EMBL/GenBank/DDBJ whole genome shotgun (WGS) entry which is preliminary data.</text>
</comment>
<dbReference type="InterPro" id="IPR037099">
    <property type="entry name" value="Fum_R/Succ_DH_flav-like_C_sf"/>
</dbReference>
<evidence type="ECO:0000313" key="5">
    <source>
        <dbReference type="EMBL" id="MFC0862064.1"/>
    </source>
</evidence>
<evidence type="ECO:0000256" key="2">
    <source>
        <dbReference type="ARBA" id="ARBA00023002"/>
    </source>
</evidence>
<dbReference type="EMBL" id="JBHMQT010000009">
    <property type="protein sequence ID" value="MFC0862064.1"/>
    <property type="molecule type" value="Genomic_DNA"/>
</dbReference>
<keyword evidence="1" id="KW-0285">Flavoprotein</keyword>
<feature type="domain" description="Fumarate reductase/succinate dehydrogenase flavoprotein-like C-terminal" evidence="4">
    <location>
        <begin position="516"/>
        <end position="648"/>
    </location>
</feature>
<dbReference type="Pfam" id="PF02910">
    <property type="entry name" value="Succ_DH_flav_C"/>
    <property type="match status" value="1"/>
</dbReference>
<proteinExistence type="predicted"/>
<dbReference type="PANTHER" id="PTHR11632:SF53">
    <property type="entry name" value="SUCCINATE DEHYDROGENASE FLAVOPROTEIN SUBUNIT"/>
    <property type="match status" value="1"/>
</dbReference>
<evidence type="ECO:0000256" key="1">
    <source>
        <dbReference type="ARBA" id="ARBA00022630"/>
    </source>
</evidence>
<organism evidence="5 6">
    <name type="scientific">Sphaerimonospora cavernae</name>
    <dbReference type="NCBI Taxonomy" id="1740611"/>
    <lineage>
        <taxon>Bacteria</taxon>
        <taxon>Bacillati</taxon>
        <taxon>Actinomycetota</taxon>
        <taxon>Actinomycetes</taxon>
        <taxon>Streptosporangiales</taxon>
        <taxon>Streptosporangiaceae</taxon>
        <taxon>Sphaerimonospora</taxon>
    </lineage>
</organism>
<dbReference type="Pfam" id="PF00890">
    <property type="entry name" value="FAD_binding_2"/>
    <property type="match status" value="1"/>
</dbReference>
<dbReference type="SUPFAM" id="SSF56425">
    <property type="entry name" value="Succinate dehydrogenase/fumarate reductase flavoprotein, catalytic domain"/>
    <property type="match status" value="1"/>
</dbReference>
<dbReference type="Proteomes" id="UP001589870">
    <property type="component" value="Unassembled WGS sequence"/>
</dbReference>
<accession>A0ABV6U211</accession>
<dbReference type="InterPro" id="IPR027477">
    <property type="entry name" value="Succ_DH/fumarate_Rdtase_cat_sf"/>
</dbReference>
<evidence type="ECO:0000259" key="4">
    <source>
        <dbReference type="Pfam" id="PF02910"/>
    </source>
</evidence>
<evidence type="ECO:0000313" key="6">
    <source>
        <dbReference type="Proteomes" id="UP001589870"/>
    </source>
</evidence>
<dbReference type="InterPro" id="IPR036188">
    <property type="entry name" value="FAD/NAD-bd_sf"/>
</dbReference>
<dbReference type="RefSeq" id="WP_394300275.1">
    <property type="nucleotide sequence ID" value="NZ_JBHMQT010000009.1"/>
</dbReference>